<dbReference type="Gene3D" id="3.10.120.10">
    <property type="entry name" value="Cytochrome b5-like heme/steroid binding domain"/>
    <property type="match status" value="1"/>
</dbReference>
<feature type="binding site" description="axial binding residue" evidence="19">
    <location>
        <position position="68"/>
    </location>
    <ligand>
        <name>heme</name>
        <dbReference type="ChEBI" id="CHEBI:30413"/>
    </ligand>
    <ligandPart>
        <name>Fe</name>
        <dbReference type="ChEBI" id="CHEBI:18248"/>
    </ligandPart>
</feature>
<dbReference type="SUPFAM" id="SSF55856">
    <property type="entry name" value="Cytochrome b5-like heme/steroid binding domain"/>
    <property type="match status" value="1"/>
</dbReference>
<keyword evidence="12" id="KW-1133">Transmembrane helix</keyword>
<accession>A0A177TUB1</accession>
<evidence type="ECO:0000256" key="9">
    <source>
        <dbReference type="ARBA" id="ARBA00022824"/>
    </source>
</evidence>
<dbReference type="PRINTS" id="PR00363">
    <property type="entry name" value="CYTOCHROMEB5"/>
</dbReference>
<feature type="binding site" evidence="18">
    <location>
        <position position="300"/>
    </location>
    <ligand>
        <name>Zn(2+)</name>
        <dbReference type="ChEBI" id="CHEBI:29105"/>
        <label>1</label>
    </ligand>
</feature>
<comment type="similarity">
    <text evidence="4">Belongs to the sterol desaturase family. SCS7 subfamily.</text>
</comment>
<evidence type="ECO:0000256" key="1">
    <source>
        <dbReference type="ARBA" id="ARBA00004477"/>
    </source>
</evidence>
<keyword evidence="15" id="KW-0443">Lipid metabolism</keyword>
<keyword evidence="13" id="KW-0560">Oxidoreductase</keyword>
<keyword evidence="6 19" id="KW-0349">Heme</keyword>
<dbReference type="PROSITE" id="PS50255">
    <property type="entry name" value="CYTOCHROME_B5_2"/>
    <property type="match status" value="1"/>
</dbReference>
<keyword evidence="21" id="KW-1185">Reference proteome</keyword>
<keyword evidence="14 19" id="KW-0408">Iron</keyword>
<evidence type="ECO:0000256" key="17">
    <source>
        <dbReference type="ARBA" id="ARBA00023160"/>
    </source>
</evidence>
<feature type="binding site" evidence="18">
    <location>
        <position position="380"/>
    </location>
    <ligand>
        <name>Zn(2+)</name>
        <dbReference type="ChEBI" id="CHEBI:29105"/>
        <label>1</label>
    </ligand>
</feature>
<reference evidence="20" key="2">
    <citation type="journal article" date="2019" name="IMA Fungus">
        <title>Genome sequencing and comparison of five Tilletia species to identify candidate genes for the detection of regulated species infecting wheat.</title>
        <authorList>
            <person name="Nguyen H.D.T."/>
            <person name="Sultana T."/>
            <person name="Kesanakurti P."/>
            <person name="Hambleton S."/>
        </authorList>
    </citation>
    <scope>NUCLEOTIDE SEQUENCE</scope>
    <source>
        <strain evidence="20">DAOMC 236416</strain>
    </source>
</reference>
<keyword evidence="17" id="KW-0275">Fatty acid biosynthesis</keyword>
<feature type="binding site" evidence="18">
    <location>
        <position position="281"/>
    </location>
    <ligand>
        <name>Zn(2+)</name>
        <dbReference type="ChEBI" id="CHEBI:29105"/>
        <label>1</label>
    </ligand>
</feature>
<dbReference type="InterPro" id="IPR001199">
    <property type="entry name" value="Cyt_B5-like_heme/steroid-bd"/>
</dbReference>
<feature type="binding site" evidence="18">
    <location>
        <position position="304"/>
    </location>
    <ligand>
        <name>Zn(2+)</name>
        <dbReference type="ChEBI" id="CHEBI:29105"/>
        <label>1</label>
    </ligand>
</feature>
<dbReference type="InterPro" id="IPR006694">
    <property type="entry name" value="Fatty_acid_hydroxylase"/>
</dbReference>
<keyword evidence="16" id="KW-0472">Membrane</keyword>
<name>A0A177TUB1_9BASI</name>
<feature type="binding site" evidence="18">
    <location>
        <position position="362"/>
    </location>
    <ligand>
        <name>Zn(2+)</name>
        <dbReference type="ChEBI" id="CHEBI:29105"/>
        <label>1</label>
    </ligand>
</feature>
<feature type="binding site" evidence="18">
    <location>
        <position position="377"/>
    </location>
    <ligand>
        <name>Zn(2+)</name>
        <dbReference type="ChEBI" id="CHEBI:29105"/>
        <label>1</label>
    </ligand>
</feature>
<dbReference type="Pfam" id="PF04116">
    <property type="entry name" value="FA_hydroxylase"/>
    <property type="match status" value="1"/>
</dbReference>
<evidence type="ECO:0000313" key="21">
    <source>
        <dbReference type="Proteomes" id="UP000077521"/>
    </source>
</evidence>
<reference evidence="20" key="1">
    <citation type="submission" date="2016-04" db="EMBL/GenBank/DDBJ databases">
        <authorList>
            <person name="Nguyen H.D."/>
            <person name="Samba Siva P."/>
            <person name="Cullis J."/>
            <person name="Levesque C.A."/>
            <person name="Hambleton S."/>
        </authorList>
    </citation>
    <scope>NUCLEOTIDE SEQUENCE</scope>
    <source>
        <strain evidence="20">DAOMC 236416</strain>
    </source>
</reference>
<evidence type="ECO:0000256" key="6">
    <source>
        <dbReference type="ARBA" id="ARBA00022617"/>
    </source>
</evidence>
<feature type="binding site" description="axial binding residue" evidence="19">
    <location>
        <position position="41"/>
    </location>
    <ligand>
        <name>heme</name>
        <dbReference type="ChEBI" id="CHEBI:30413"/>
    </ligand>
    <ligandPart>
        <name>Fe</name>
        <dbReference type="ChEBI" id="CHEBI:18248"/>
    </ligandPart>
</feature>
<feature type="binding site" evidence="18">
    <location>
        <position position="276"/>
    </location>
    <ligand>
        <name>Zn(2+)</name>
        <dbReference type="ChEBI" id="CHEBI:29105"/>
        <label>1</label>
    </ligand>
</feature>
<dbReference type="GO" id="GO:0005789">
    <property type="term" value="C:endoplasmic reticulum membrane"/>
    <property type="evidence" value="ECO:0007669"/>
    <property type="project" value="UniProtKB-SubCell"/>
</dbReference>
<feature type="binding site" evidence="18">
    <location>
        <position position="358"/>
    </location>
    <ligand>
        <name>Zn(2+)</name>
        <dbReference type="ChEBI" id="CHEBI:29105"/>
        <label>1</label>
    </ligand>
</feature>
<evidence type="ECO:0000256" key="12">
    <source>
        <dbReference type="ARBA" id="ARBA00022989"/>
    </source>
</evidence>
<evidence type="ECO:0000256" key="4">
    <source>
        <dbReference type="ARBA" id="ARBA00005747"/>
    </source>
</evidence>
<comment type="subcellular location">
    <subcellularLocation>
        <location evidence="1">Endoplasmic reticulum membrane</location>
        <topology evidence="1">Multi-pass membrane protein</topology>
    </subcellularLocation>
</comment>
<feature type="binding site" evidence="18">
    <location>
        <position position="381"/>
    </location>
    <ligand>
        <name>Zn(2+)</name>
        <dbReference type="ChEBI" id="CHEBI:29105"/>
        <label>1</label>
    </ligand>
</feature>
<keyword evidence="9" id="KW-0256">Endoplasmic reticulum</keyword>
<evidence type="ECO:0000256" key="13">
    <source>
        <dbReference type="ARBA" id="ARBA00023002"/>
    </source>
</evidence>
<keyword evidence="5" id="KW-0444">Lipid biosynthesis</keyword>
<proteinExistence type="inferred from homology"/>
<dbReference type="PANTHER" id="PTHR12863">
    <property type="entry name" value="FATTY ACID HYDROXYLASE"/>
    <property type="match status" value="1"/>
</dbReference>
<dbReference type="Pfam" id="PF00173">
    <property type="entry name" value="Cyt-b5"/>
    <property type="match status" value="1"/>
</dbReference>
<dbReference type="AlphaFoldDB" id="A0A177TUB1"/>
<evidence type="ECO:0000256" key="14">
    <source>
        <dbReference type="ARBA" id="ARBA00023004"/>
    </source>
</evidence>
<dbReference type="GO" id="GO:0020037">
    <property type="term" value="F:heme binding"/>
    <property type="evidence" value="ECO:0007669"/>
    <property type="project" value="InterPro"/>
</dbReference>
<dbReference type="FunFam" id="3.10.120.10:FF:000007">
    <property type="entry name" value="Sulfite oxidase, mitochondrial"/>
    <property type="match status" value="1"/>
</dbReference>
<evidence type="ECO:0000256" key="7">
    <source>
        <dbReference type="ARBA" id="ARBA00022692"/>
    </source>
</evidence>
<protein>
    <submittedName>
        <fullName evidence="20">Uncharacterized protein</fullName>
    </submittedName>
</protein>
<feature type="binding site" evidence="18">
    <location>
        <position position="303"/>
    </location>
    <ligand>
        <name>Zn(2+)</name>
        <dbReference type="ChEBI" id="CHEBI:29105"/>
        <label>1</label>
    </ligand>
</feature>
<evidence type="ECO:0000313" key="20">
    <source>
        <dbReference type="EMBL" id="KAE8258245.1"/>
    </source>
</evidence>
<keyword evidence="11 18" id="KW-0862">Zinc</keyword>
<dbReference type="Proteomes" id="UP000077521">
    <property type="component" value="Unassembled WGS sequence"/>
</dbReference>
<dbReference type="PIRSF" id="PIRSF005149">
    <property type="entry name" value="IPC-B_HD"/>
    <property type="match status" value="1"/>
</dbReference>
<comment type="cofactor">
    <cofactor evidence="19">
        <name>Fe cation</name>
        <dbReference type="ChEBI" id="CHEBI:24875"/>
    </cofactor>
</comment>
<evidence type="ECO:0000256" key="11">
    <source>
        <dbReference type="ARBA" id="ARBA00022833"/>
    </source>
</evidence>
<comment type="pathway">
    <text evidence="3">Lipid metabolism.</text>
</comment>
<keyword evidence="10" id="KW-0276">Fatty acid metabolism</keyword>
<evidence type="ECO:0000256" key="19">
    <source>
        <dbReference type="PIRSR" id="PIRSR005149-50"/>
    </source>
</evidence>
<evidence type="ECO:0000256" key="15">
    <source>
        <dbReference type="ARBA" id="ARBA00023098"/>
    </source>
</evidence>
<comment type="caution">
    <text evidence="20">The sequence shown here is derived from an EMBL/GenBank/DDBJ whole genome shotgun (WGS) entry which is preliminary data.</text>
</comment>
<evidence type="ECO:0000256" key="8">
    <source>
        <dbReference type="ARBA" id="ARBA00022723"/>
    </source>
</evidence>
<evidence type="ECO:0000256" key="10">
    <source>
        <dbReference type="ARBA" id="ARBA00022832"/>
    </source>
</evidence>
<evidence type="ECO:0000256" key="3">
    <source>
        <dbReference type="ARBA" id="ARBA00005189"/>
    </source>
</evidence>
<dbReference type="InterPro" id="IPR014430">
    <property type="entry name" value="Scs7"/>
</dbReference>
<sequence>MASTTTRIIGADEIAKNASAQSCWVSFKGKVYNVSEFLEDHPGGDDLIMRYAGKDITAAMDDPDEHSHSDSAYEVLDEFLIGRLARAESAEETSAVAPASEGGAGFSGKDDGIVITEDFHPDETDQSADHKKHAFLDLSKPLIPQMLFATFSKDFYLAQVHSPRHLKNSAHLFGQWYLEMFTRTPWYVVPAFWGPITAALFYRSVVQFVDPKGAGAQPLFSFDLASHHIIQSPFTFATPLSPALQAGAMQTAALTKTLPCFALGVVIWTILEYTMHRFLFHVDDMLPDKPIFLLLHFLLHGIHHYLPMDRLRLVMPPLLFILLQAPFTSLAHKLFPAAVANGIIAGAFAMYICYDCMHYALHHSKLPTYMRKMKKYHLEHHYKNYELGFGVTSKFWDVIFGTKL</sequence>
<keyword evidence="7" id="KW-0812">Transmembrane</keyword>
<dbReference type="GO" id="GO:0005506">
    <property type="term" value="F:iron ion binding"/>
    <property type="evidence" value="ECO:0007669"/>
    <property type="project" value="InterPro"/>
</dbReference>
<evidence type="ECO:0000256" key="5">
    <source>
        <dbReference type="ARBA" id="ARBA00022516"/>
    </source>
</evidence>
<dbReference type="EMBL" id="LWDF02000077">
    <property type="protein sequence ID" value="KAE8258245.1"/>
    <property type="molecule type" value="Genomic_DNA"/>
</dbReference>
<dbReference type="InterPro" id="IPR036400">
    <property type="entry name" value="Cyt_B5-like_heme/steroid_sf"/>
</dbReference>
<comment type="pathway">
    <text evidence="2">Sphingolipid metabolism.</text>
</comment>
<dbReference type="GO" id="GO:0080132">
    <property type="term" value="F:fatty acid 2-hydroxylase activity"/>
    <property type="evidence" value="ECO:0007669"/>
    <property type="project" value="InterPro"/>
</dbReference>
<evidence type="ECO:0000256" key="16">
    <source>
        <dbReference type="ARBA" id="ARBA00023136"/>
    </source>
</evidence>
<dbReference type="PROSITE" id="PS00191">
    <property type="entry name" value="CYTOCHROME_B5_1"/>
    <property type="match status" value="1"/>
</dbReference>
<keyword evidence="8 18" id="KW-0479">Metal-binding</keyword>
<evidence type="ECO:0000256" key="2">
    <source>
        <dbReference type="ARBA" id="ARBA00004991"/>
    </source>
</evidence>
<dbReference type="InterPro" id="IPR018506">
    <property type="entry name" value="Cyt_B5_heme-BS"/>
</dbReference>
<dbReference type="SMART" id="SM01117">
    <property type="entry name" value="Cyt-b5"/>
    <property type="match status" value="1"/>
</dbReference>
<organism evidence="20 21">
    <name type="scientific">Tilletia indica</name>
    <dbReference type="NCBI Taxonomy" id="43049"/>
    <lineage>
        <taxon>Eukaryota</taxon>
        <taxon>Fungi</taxon>
        <taxon>Dikarya</taxon>
        <taxon>Basidiomycota</taxon>
        <taxon>Ustilaginomycotina</taxon>
        <taxon>Exobasidiomycetes</taxon>
        <taxon>Tilletiales</taxon>
        <taxon>Tilletiaceae</taxon>
        <taxon>Tilletia</taxon>
    </lineage>
</organism>
<dbReference type="GO" id="GO:0006633">
    <property type="term" value="P:fatty acid biosynthetic process"/>
    <property type="evidence" value="ECO:0007669"/>
    <property type="project" value="UniProtKB-KW"/>
</dbReference>
<dbReference type="PANTHER" id="PTHR12863:SF1">
    <property type="entry name" value="FATTY ACID 2-HYDROXYLASE"/>
    <property type="match status" value="1"/>
</dbReference>
<evidence type="ECO:0000256" key="18">
    <source>
        <dbReference type="PIRSR" id="PIRSR005149-1"/>
    </source>
</evidence>
<comment type="cofactor">
    <cofactor evidence="18">
        <name>Zn(2+)</name>
        <dbReference type="ChEBI" id="CHEBI:29105"/>
    </cofactor>
    <text evidence="18">Binds 2 Zn(2+) ions per subunit that likely form a catalytic dimetal center.</text>
</comment>
<gene>
    <name evidence="20" type="ORF">A4X13_0g1805</name>
</gene>